<dbReference type="InterPro" id="IPR011598">
    <property type="entry name" value="bHLH_dom"/>
</dbReference>
<feature type="region of interest" description="Disordered" evidence="5">
    <location>
        <begin position="417"/>
        <end position="450"/>
    </location>
</feature>
<name>A0A4U5PTX4_POPAL</name>
<dbReference type="GO" id="GO:0046983">
    <property type="term" value="F:protein dimerization activity"/>
    <property type="evidence" value="ECO:0007669"/>
    <property type="project" value="InterPro"/>
</dbReference>
<keyword evidence="2" id="KW-0805">Transcription regulation</keyword>
<feature type="compositionally biased region" description="Low complexity" evidence="5">
    <location>
        <begin position="128"/>
        <end position="137"/>
    </location>
</feature>
<dbReference type="GO" id="GO:0005634">
    <property type="term" value="C:nucleus"/>
    <property type="evidence" value="ECO:0007669"/>
    <property type="project" value="UniProtKB-SubCell"/>
</dbReference>
<dbReference type="PANTHER" id="PTHR46412:SF3">
    <property type="entry name" value="TRANSCRIPTION FACTOR BIM1"/>
    <property type="match status" value="1"/>
</dbReference>
<feature type="region of interest" description="Disordered" evidence="5">
    <location>
        <begin position="70"/>
        <end position="209"/>
    </location>
</feature>
<dbReference type="InterPro" id="IPR036638">
    <property type="entry name" value="HLH_DNA-bd_sf"/>
</dbReference>
<sequence length="564" mass="61445">MELPQQRPFGTEGSKPTHDLLSLYRHSSTVQQDPRPPSQGGYLKTHDFLQPLERGGKTTAKEITNVEVLTVEKPPPPAPPPSVEHILPGGIGTYSNSQISSFNERVPNPENTIFSVAQDSSTDKNDDNSNCSSYSGSGFTPWEESALKKGKTGKENVGERSNIIRDAALKTGQWTPSERPSQSSSNNHRSSFNSLSSSQPTGRSSPQSFIEMIKLAKGCTLDDDVDDEEEFLLKKETPSPIREGELRVKVDGKSNDQKPDTPRSKHSATEQRRRSKINDRFQMLRELIPRGDQKKDKASFLLEVIEYIQFLKEKVQKYEGSYQGWNHETAKLVPWKNNSRPVESSVDQSRGLNSGAGPALLFAAKLDERNITASPSINPGGARNPVESDMTSANAMDPHPGFTNKSIPFPISLQPSRTAGAAAQFPPRLPSDAENLASQTQPQSCHARSWSTDEAVASDKLKEKDLTVEGGTISISNAYSQGLVNTLTQAFQSSGVDLSRASISVQIVLGKTGNSRQTASTSITKDNNVLPSNRGTTRSRVSSGEESGQARKKLKTSKASARVA</sequence>
<keyword evidence="4" id="KW-0539">Nucleus</keyword>
<evidence type="ECO:0000256" key="1">
    <source>
        <dbReference type="ARBA" id="ARBA00004123"/>
    </source>
</evidence>
<dbReference type="SMR" id="A0A4U5PTX4"/>
<dbReference type="STRING" id="43335.A0A4U5PTX4"/>
<accession>A0A4U5PTX4</accession>
<feature type="region of interest" description="Disordered" evidence="5">
    <location>
        <begin position="1"/>
        <end position="47"/>
    </location>
</feature>
<comment type="subcellular location">
    <subcellularLocation>
        <location evidence="1">Nucleus</location>
    </subcellularLocation>
</comment>
<dbReference type="SUPFAM" id="SSF47459">
    <property type="entry name" value="HLH, helix-loop-helix DNA-binding domain"/>
    <property type="match status" value="1"/>
</dbReference>
<dbReference type="Gene3D" id="4.10.280.10">
    <property type="entry name" value="Helix-loop-helix DNA-binding domain"/>
    <property type="match status" value="1"/>
</dbReference>
<dbReference type="InterPro" id="IPR044295">
    <property type="entry name" value="BIM1/2/3"/>
</dbReference>
<feature type="compositionally biased region" description="Pro residues" evidence="5">
    <location>
        <begin position="73"/>
        <end position="82"/>
    </location>
</feature>
<evidence type="ECO:0000256" key="3">
    <source>
        <dbReference type="ARBA" id="ARBA00023163"/>
    </source>
</evidence>
<dbReference type="SMART" id="SM00353">
    <property type="entry name" value="HLH"/>
    <property type="match status" value="1"/>
</dbReference>
<dbReference type="PANTHER" id="PTHR46412">
    <property type="entry name" value="BES1-INTERACTING MYC-LIKE PROTEIN"/>
    <property type="match status" value="1"/>
</dbReference>
<feature type="compositionally biased region" description="Polar residues" evidence="5">
    <location>
        <begin position="514"/>
        <end position="546"/>
    </location>
</feature>
<dbReference type="CDD" id="cd11453">
    <property type="entry name" value="bHLH_AtBIM_like"/>
    <property type="match status" value="1"/>
</dbReference>
<dbReference type="GO" id="GO:0003700">
    <property type="term" value="F:DNA-binding transcription factor activity"/>
    <property type="evidence" value="ECO:0007669"/>
    <property type="project" value="InterPro"/>
</dbReference>
<evidence type="ECO:0000256" key="5">
    <source>
        <dbReference type="SAM" id="MobiDB-lite"/>
    </source>
</evidence>
<feature type="domain" description="BHLH" evidence="6">
    <location>
        <begin position="261"/>
        <end position="311"/>
    </location>
</feature>
<evidence type="ECO:0000259" key="6">
    <source>
        <dbReference type="PROSITE" id="PS50888"/>
    </source>
</evidence>
<feature type="compositionally biased region" description="Low complexity" evidence="5">
    <location>
        <begin position="181"/>
        <end position="198"/>
    </location>
</feature>
<gene>
    <name evidence="7" type="ORF">D5086_0000179180</name>
</gene>
<dbReference type="EMBL" id="RCHU01000588">
    <property type="protein sequence ID" value="TKS00873.1"/>
    <property type="molecule type" value="Genomic_DNA"/>
</dbReference>
<dbReference type="PROSITE" id="PS50888">
    <property type="entry name" value="BHLH"/>
    <property type="match status" value="1"/>
</dbReference>
<reference evidence="7" key="1">
    <citation type="submission" date="2018-10" db="EMBL/GenBank/DDBJ databases">
        <title>Population genomic analysis revealed the cold adaptation of white poplar.</title>
        <authorList>
            <person name="Liu Y.-J."/>
        </authorList>
    </citation>
    <scope>NUCLEOTIDE SEQUENCE [LARGE SCALE GENOMIC DNA]</scope>
    <source>
        <strain evidence="7">PAL-ZL1</strain>
    </source>
</reference>
<evidence type="ECO:0000256" key="2">
    <source>
        <dbReference type="ARBA" id="ARBA00023015"/>
    </source>
</evidence>
<dbReference type="Pfam" id="PF00010">
    <property type="entry name" value="HLH"/>
    <property type="match status" value="1"/>
</dbReference>
<feature type="compositionally biased region" description="Polar residues" evidence="5">
    <location>
        <begin position="93"/>
        <end position="118"/>
    </location>
</feature>
<comment type="caution">
    <text evidence="7">The sequence shown here is derived from an EMBL/GenBank/DDBJ whole genome shotgun (WGS) entry which is preliminary data.</text>
</comment>
<feature type="compositionally biased region" description="Basic and acidic residues" evidence="5">
    <location>
        <begin position="231"/>
        <end position="278"/>
    </location>
</feature>
<dbReference type="AlphaFoldDB" id="A0A4U5PTX4"/>
<feature type="region of interest" description="Disordered" evidence="5">
    <location>
        <begin position="514"/>
        <end position="564"/>
    </location>
</feature>
<feature type="region of interest" description="Disordered" evidence="5">
    <location>
        <begin position="230"/>
        <end position="278"/>
    </location>
</feature>
<proteinExistence type="predicted"/>
<evidence type="ECO:0000313" key="7">
    <source>
        <dbReference type="EMBL" id="TKS00873.1"/>
    </source>
</evidence>
<protein>
    <recommendedName>
        <fullName evidence="6">BHLH domain-containing protein</fullName>
    </recommendedName>
</protein>
<dbReference type="GO" id="GO:0006351">
    <property type="term" value="P:DNA-templated transcription"/>
    <property type="evidence" value="ECO:0007669"/>
    <property type="project" value="InterPro"/>
</dbReference>
<feature type="compositionally biased region" description="Polar residues" evidence="5">
    <location>
        <begin position="436"/>
        <end position="450"/>
    </location>
</feature>
<feature type="compositionally biased region" description="Polar residues" evidence="5">
    <location>
        <begin position="199"/>
        <end position="208"/>
    </location>
</feature>
<organism evidence="7">
    <name type="scientific">Populus alba</name>
    <name type="common">White poplar</name>
    <dbReference type="NCBI Taxonomy" id="43335"/>
    <lineage>
        <taxon>Eukaryota</taxon>
        <taxon>Viridiplantae</taxon>
        <taxon>Streptophyta</taxon>
        <taxon>Embryophyta</taxon>
        <taxon>Tracheophyta</taxon>
        <taxon>Spermatophyta</taxon>
        <taxon>Magnoliopsida</taxon>
        <taxon>eudicotyledons</taxon>
        <taxon>Gunneridae</taxon>
        <taxon>Pentapetalae</taxon>
        <taxon>rosids</taxon>
        <taxon>fabids</taxon>
        <taxon>Malpighiales</taxon>
        <taxon>Salicaceae</taxon>
        <taxon>Saliceae</taxon>
        <taxon>Populus</taxon>
    </lineage>
</organism>
<keyword evidence="3" id="KW-0804">Transcription</keyword>
<evidence type="ECO:0000256" key="4">
    <source>
        <dbReference type="ARBA" id="ARBA00023242"/>
    </source>
</evidence>